<accession>A0ABW1AGN7</accession>
<keyword evidence="5" id="KW-1185">Reference proteome</keyword>
<feature type="domain" description="Acyltransferase 3" evidence="3">
    <location>
        <begin position="29"/>
        <end position="384"/>
    </location>
</feature>
<dbReference type="Pfam" id="PF01757">
    <property type="entry name" value="Acyl_transf_3"/>
    <property type="match status" value="1"/>
</dbReference>
<gene>
    <name evidence="4" type="ORF">ACFPZN_49665</name>
</gene>
<proteinExistence type="predicted"/>
<evidence type="ECO:0000256" key="1">
    <source>
        <dbReference type="SAM" id="MobiDB-lite"/>
    </source>
</evidence>
<keyword evidence="2" id="KW-0812">Transmembrane</keyword>
<evidence type="ECO:0000313" key="4">
    <source>
        <dbReference type="EMBL" id="MFC5753739.1"/>
    </source>
</evidence>
<evidence type="ECO:0000313" key="5">
    <source>
        <dbReference type="Proteomes" id="UP001596074"/>
    </source>
</evidence>
<feature type="transmembrane region" description="Helical" evidence="2">
    <location>
        <begin position="365"/>
        <end position="385"/>
    </location>
</feature>
<dbReference type="InterPro" id="IPR002656">
    <property type="entry name" value="Acyl_transf_3_dom"/>
</dbReference>
<name>A0ABW1AGN7_9ACTN</name>
<feature type="transmembrane region" description="Helical" evidence="2">
    <location>
        <begin position="69"/>
        <end position="86"/>
    </location>
</feature>
<comment type="caution">
    <text evidence="4">The sequence shown here is derived from an EMBL/GenBank/DDBJ whole genome shotgun (WGS) entry which is preliminary data.</text>
</comment>
<keyword evidence="2" id="KW-0472">Membrane</keyword>
<reference evidence="5" key="1">
    <citation type="journal article" date="2019" name="Int. J. Syst. Evol. Microbiol.">
        <title>The Global Catalogue of Microorganisms (GCM) 10K type strain sequencing project: providing services to taxonomists for standard genome sequencing and annotation.</title>
        <authorList>
            <consortium name="The Broad Institute Genomics Platform"/>
            <consortium name="The Broad Institute Genome Sequencing Center for Infectious Disease"/>
            <person name="Wu L."/>
            <person name="Ma J."/>
        </authorList>
    </citation>
    <scope>NUCLEOTIDE SEQUENCE [LARGE SCALE GENOMIC DNA]</scope>
    <source>
        <strain evidence="5">KCTC 42087</strain>
    </source>
</reference>
<feature type="transmembrane region" description="Helical" evidence="2">
    <location>
        <begin position="98"/>
        <end position="119"/>
    </location>
</feature>
<evidence type="ECO:0000256" key="2">
    <source>
        <dbReference type="SAM" id="Phobius"/>
    </source>
</evidence>
<feature type="region of interest" description="Disordered" evidence="1">
    <location>
        <begin position="1"/>
        <end position="26"/>
    </location>
</feature>
<dbReference type="PANTHER" id="PTHR30590:SF3">
    <property type="entry name" value="HYPOTHETICAL MEMBRANE SPANNING PROTEIN"/>
    <property type="match status" value="1"/>
</dbReference>
<feature type="transmembrane region" description="Helical" evidence="2">
    <location>
        <begin position="336"/>
        <end position="359"/>
    </location>
</feature>
<dbReference type="Proteomes" id="UP001596074">
    <property type="component" value="Unassembled WGS sequence"/>
</dbReference>
<dbReference type="InterPro" id="IPR052529">
    <property type="entry name" value="Bact_Transport_Assoc"/>
</dbReference>
<feature type="transmembrane region" description="Helical" evidence="2">
    <location>
        <begin position="307"/>
        <end position="324"/>
    </location>
</feature>
<protein>
    <submittedName>
        <fullName evidence="4">DUF418 domain-containing protein</fullName>
    </submittedName>
</protein>
<dbReference type="EMBL" id="JBHSON010000121">
    <property type="protein sequence ID" value="MFC5753739.1"/>
    <property type="molecule type" value="Genomic_DNA"/>
</dbReference>
<feature type="transmembrane region" description="Helical" evidence="2">
    <location>
        <begin position="234"/>
        <end position="254"/>
    </location>
</feature>
<evidence type="ECO:0000259" key="3">
    <source>
        <dbReference type="Pfam" id="PF01757"/>
    </source>
</evidence>
<dbReference type="PANTHER" id="PTHR30590">
    <property type="entry name" value="INNER MEMBRANE PROTEIN"/>
    <property type="match status" value="1"/>
</dbReference>
<sequence>MRPGEVPARPGSSRAPPAPPSAPPEGRLVGLDLARGLAVLGMFAAHIGPDIEDGGVAGTVMQLTHGRSAALFALLAGVTLVIIGGRRRPRTGLDGRRARAKITVRAVVLIALGTGVAMLPAPVDVILAYYGLCFLLALPLVRLRAGTLAVIAAVLAVAGPLLSFGARTVLDEQAWAQSWEHAIALYDPLERLSHEGVVDLVLTGAYPVLSWLPYMIAGMALGRLDLRAARVRHRLLAAGSALALAGYGASWLAFHLIPGVPAAIADSGWLESGPVTWWQGPETGTVDTGTPALLLVAAPHSGTPFEIVGNLGVAITVVVCAVALTDRWARVRRPLLPVIAVGTMSLSVYVAHIVVLALLDSDDTFGGLPVLSAFIAAALVLAVLWTRHFRRGPLEHLLNAAAQAVARRLR</sequence>
<keyword evidence="2" id="KW-1133">Transmembrane helix</keyword>
<dbReference type="RefSeq" id="WP_378291081.1">
    <property type="nucleotide sequence ID" value="NZ_JBHSON010000121.1"/>
</dbReference>
<organism evidence="4 5">
    <name type="scientific">Actinomadura rugatobispora</name>
    <dbReference type="NCBI Taxonomy" id="1994"/>
    <lineage>
        <taxon>Bacteria</taxon>
        <taxon>Bacillati</taxon>
        <taxon>Actinomycetota</taxon>
        <taxon>Actinomycetes</taxon>
        <taxon>Streptosporangiales</taxon>
        <taxon>Thermomonosporaceae</taxon>
        <taxon>Actinomadura</taxon>
    </lineage>
</organism>
<feature type="transmembrane region" description="Helical" evidence="2">
    <location>
        <begin position="148"/>
        <end position="170"/>
    </location>
</feature>